<feature type="signal peptide" evidence="1">
    <location>
        <begin position="1"/>
        <end position="20"/>
    </location>
</feature>
<gene>
    <name evidence="3" type="ORF">TWF694_000133</name>
</gene>
<dbReference type="Gene3D" id="3.40.50.1820">
    <property type="entry name" value="alpha/beta hydrolase"/>
    <property type="match status" value="1"/>
</dbReference>
<evidence type="ECO:0000259" key="2">
    <source>
        <dbReference type="Pfam" id="PF00135"/>
    </source>
</evidence>
<keyword evidence="4" id="KW-1185">Reference proteome</keyword>
<dbReference type="Pfam" id="PF00135">
    <property type="entry name" value="COesterase"/>
    <property type="match status" value="1"/>
</dbReference>
<keyword evidence="1" id="KW-0732">Signal</keyword>
<feature type="chain" id="PRO_5043407209" description="Carboxylesterase type B domain-containing protein" evidence="1">
    <location>
        <begin position="21"/>
        <end position="547"/>
    </location>
</feature>
<reference evidence="3 4" key="1">
    <citation type="submission" date="2019-10" db="EMBL/GenBank/DDBJ databases">
        <authorList>
            <person name="Palmer J.M."/>
        </authorList>
    </citation>
    <scope>NUCLEOTIDE SEQUENCE [LARGE SCALE GENOMIC DNA]</scope>
    <source>
        <strain evidence="3 4">TWF694</strain>
    </source>
</reference>
<dbReference type="AlphaFoldDB" id="A0AAV9XMQ3"/>
<comment type="caution">
    <text evidence="3">The sequence shown here is derived from an EMBL/GenBank/DDBJ whole genome shotgun (WGS) entry which is preliminary data.</text>
</comment>
<dbReference type="PANTHER" id="PTHR11559">
    <property type="entry name" value="CARBOXYLESTERASE"/>
    <property type="match status" value="1"/>
</dbReference>
<evidence type="ECO:0000313" key="4">
    <source>
        <dbReference type="Proteomes" id="UP001365542"/>
    </source>
</evidence>
<dbReference type="Proteomes" id="UP001365542">
    <property type="component" value="Unassembled WGS sequence"/>
</dbReference>
<sequence>MYFSTYTLLLYVLVAKGVVGTSSCPNFPVVDLGYARHAPTLVNQTILYNISYATYANIRFAQPPTGELRFRAPKLPPPKSSTIQNGSYPRNSTDCLISIPPDLPIAPGTNGTSWGSEDCLFLTVKVPEGLAGQKVPVLHWLYGGGYLFGGSSDWAGNPAGLFEEMDPNEKFITVSSNYRLGSLGWISSEGVDMTPNVGLWDALVALEWTKEYISYFGGDPDRITTIGESAGGGIIQHLLTLRGGNGTVPFSQAIITSPGYRPHVNRSAAMTDLYDDFLHATNCSDIKCLRELPSSAVAKANQQLIFDIPARNGFLGPGIGFGPIIDGDLVPALPEQLLKEGKYHKSVQKVLTANMAADGLGATSSDATTWKEFLPIWMTNPSAKTISIVNTTWPNTTGLALQTFAQDAIYACHAWRTAKVWGPNAYRYSMSIPPATHGQDQFYYLYVNGTYEETSVEYPNIARQLQGYFRRFILQSYTGGGEPACEAKANGKTPTPTPTPQHWPAYGSMGRWMNVTNDTFVLMYGEEDQEKRCEVLLDLINDPSNGF</sequence>
<evidence type="ECO:0000256" key="1">
    <source>
        <dbReference type="SAM" id="SignalP"/>
    </source>
</evidence>
<evidence type="ECO:0000313" key="3">
    <source>
        <dbReference type="EMBL" id="KAK6543385.1"/>
    </source>
</evidence>
<organism evidence="3 4">
    <name type="scientific">Orbilia ellipsospora</name>
    <dbReference type="NCBI Taxonomy" id="2528407"/>
    <lineage>
        <taxon>Eukaryota</taxon>
        <taxon>Fungi</taxon>
        <taxon>Dikarya</taxon>
        <taxon>Ascomycota</taxon>
        <taxon>Pezizomycotina</taxon>
        <taxon>Orbiliomycetes</taxon>
        <taxon>Orbiliales</taxon>
        <taxon>Orbiliaceae</taxon>
        <taxon>Orbilia</taxon>
    </lineage>
</organism>
<feature type="domain" description="Carboxylesterase type B" evidence="2">
    <location>
        <begin position="51"/>
        <end position="519"/>
    </location>
</feature>
<dbReference type="InterPro" id="IPR050309">
    <property type="entry name" value="Type-B_Carboxylest/Lipase"/>
</dbReference>
<dbReference type="EMBL" id="JAVHJO010000001">
    <property type="protein sequence ID" value="KAK6543385.1"/>
    <property type="molecule type" value="Genomic_DNA"/>
</dbReference>
<name>A0AAV9XMQ3_9PEZI</name>
<proteinExistence type="predicted"/>
<dbReference type="InterPro" id="IPR029058">
    <property type="entry name" value="AB_hydrolase_fold"/>
</dbReference>
<accession>A0AAV9XMQ3</accession>
<protein>
    <recommendedName>
        <fullName evidence="2">Carboxylesterase type B domain-containing protein</fullName>
    </recommendedName>
</protein>
<dbReference type="SUPFAM" id="SSF53474">
    <property type="entry name" value="alpha/beta-Hydrolases"/>
    <property type="match status" value="1"/>
</dbReference>
<dbReference type="InterPro" id="IPR002018">
    <property type="entry name" value="CarbesteraseB"/>
</dbReference>